<proteinExistence type="predicted"/>
<protein>
    <submittedName>
        <fullName evidence="2">Uncharacterized protein</fullName>
    </submittedName>
</protein>
<gene>
    <name evidence="2" type="ORF">E2C01_014190</name>
</gene>
<dbReference type="EMBL" id="VSRR010000953">
    <property type="protein sequence ID" value="MPC21213.1"/>
    <property type="molecule type" value="Genomic_DNA"/>
</dbReference>
<evidence type="ECO:0000256" key="1">
    <source>
        <dbReference type="SAM" id="MobiDB-lite"/>
    </source>
</evidence>
<comment type="caution">
    <text evidence="2">The sequence shown here is derived from an EMBL/GenBank/DDBJ whole genome shotgun (WGS) entry which is preliminary data.</text>
</comment>
<dbReference type="AlphaFoldDB" id="A0A5B7DJC2"/>
<organism evidence="2 3">
    <name type="scientific">Portunus trituberculatus</name>
    <name type="common">Swimming crab</name>
    <name type="synonym">Neptunus trituberculatus</name>
    <dbReference type="NCBI Taxonomy" id="210409"/>
    <lineage>
        <taxon>Eukaryota</taxon>
        <taxon>Metazoa</taxon>
        <taxon>Ecdysozoa</taxon>
        <taxon>Arthropoda</taxon>
        <taxon>Crustacea</taxon>
        <taxon>Multicrustacea</taxon>
        <taxon>Malacostraca</taxon>
        <taxon>Eumalacostraca</taxon>
        <taxon>Eucarida</taxon>
        <taxon>Decapoda</taxon>
        <taxon>Pleocyemata</taxon>
        <taxon>Brachyura</taxon>
        <taxon>Eubrachyura</taxon>
        <taxon>Portunoidea</taxon>
        <taxon>Portunidae</taxon>
        <taxon>Portuninae</taxon>
        <taxon>Portunus</taxon>
    </lineage>
</organism>
<sequence length="286" mass="30977">MVRRRGKIIKKSDDRDRYFSQYLSPRLGVHLHANEPLEDKTIQDELRLSLQGTFGDGAAGNGNVRGGGAGGARVCSRRRRYCSNEVVSERWALYKPAVSLPLEQGSESGRKVRRGERDAPGGYRCAPDGQVEEGVRESGAGGRGSHKGASLGLTGMRCSMATVVNALNVVTSQLFLNTSKATGQQWTPLHHKSQEEELQLVKGTEPRDAFHNTCLLPPAKEPQMNMIRVLTRAGSAPSVPSTLHISPHQAIVFVHLTGLSLSLANSNYGAGRRCLPFLAVSGLRAE</sequence>
<evidence type="ECO:0000313" key="3">
    <source>
        <dbReference type="Proteomes" id="UP000324222"/>
    </source>
</evidence>
<name>A0A5B7DJC2_PORTR</name>
<feature type="region of interest" description="Disordered" evidence="1">
    <location>
        <begin position="104"/>
        <end position="148"/>
    </location>
</feature>
<accession>A0A5B7DJC2</accession>
<dbReference type="Proteomes" id="UP000324222">
    <property type="component" value="Unassembled WGS sequence"/>
</dbReference>
<keyword evidence="3" id="KW-1185">Reference proteome</keyword>
<reference evidence="2 3" key="1">
    <citation type="submission" date="2019-05" db="EMBL/GenBank/DDBJ databases">
        <title>Another draft genome of Portunus trituberculatus and its Hox gene families provides insights of decapod evolution.</title>
        <authorList>
            <person name="Jeong J.-H."/>
            <person name="Song I."/>
            <person name="Kim S."/>
            <person name="Choi T."/>
            <person name="Kim D."/>
            <person name="Ryu S."/>
            <person name="Kim W."/>
        </authorList>
    </citation>
    <scope>NUCLEOTIDE SEQUENCE [LARGE SCALE GENOMIC DNA]</scope>
    <source>
        <tissue evidence="2">Muscle</tissue>
    </source>
</reference>
<evidence type="ECO:0000313" key="2">
    <source>
        <dbReference type="EMBL" id="MPC21213.1"/>
    </source>
</evidence>